<dbReference type="EMBL" id="BPLR01016266">
    <property type="protein sequence ID" value="GIY82647.1"/>
    <property type="molecule type" value="Genomic_DNA"/>
</dbReference>
<gene>
    <name evidence="1" type="ORF">CEXT_377561</name>
</gene>
<comment type="caution">
    <text evidence="1">The sequence shown here is derived from an EMBL/GenBank/DDBJ whole genome shotgun (WGS) entry which is preliminary data.</text>
</comment>
<name>A0AAV4WJ38_CAEEX</name>
<proteinExistence type="predicted"/>
<keyword evidence="2" id="KW-1185">Reference proteome</keyword>
<dbReference type="Proteomes" id="UP001054945">
    <property type="component" value="Unassembled WGS sequence"/>
</dbReference>
<accession>A0AAV4WJ38</accession>
<evidence type="ECO:0000313" key="2">
    <source>
        <dbReference type="Proteomes" id="UP001054945"/>
    </source>
</evidence>
<evidence type="ECO:0000313" key="1">
    <source>
        <dbReference type="EMBL" id="GIY82647.1"/>
    </source>
</evidence>
<dbReference type="AlphaFoldDB" id="A0AAV4WJ38"/>
<reference evidence="1 2" key="1">
    <citation type="submission" date="2021-06" db="EMBL/GenBank/DDBJ databases">
        <title>Caerostris extrusa draft genome.</title>
        <authorList>
            <person name="Kono N."/>
            <person name="Arakawa K."/>
        </authorList>
    </citation>
    <scope>NUCLEOTIDE SEQUENCE [LARGE SCALE GENOMIC DNA]</scope>
</reference>
<organism evidence="1 2">
    <name type="scientific">Caerostris extrusa</name>
    <name type="common">Bark spider</name>
    <name type="synonym">Caerostris bankana</name>
    <dbReference type="NCBI Taxonomy" id="172846"/>
    <lineage>
        <taxon>Eukaryota</taxon>
        <taxon>Metazoa</taxon>
        <taxon>Ecdysozoa</taxon>
        <taxon>Arthropoda</taxon>
        <taxon>Chelicerata</taxon>
        <taxon>Arachnida</taxon>
        <taxon>Araneae</taxon>
        <taxon>Araneomorphae</taxon>
        <taxon>Entelegynae</taxon>
        <taxon>Araneoidea</taxon>
        <taxon>Araneidae</taxon>
        <taxon>Caerostris</taxon>
    </lineage>
</organism>
<sequence>MKRKKSSAYARSNKFEKRRFCSTYYKSNHEEPLTEASLAIISNSYEELEIAISFPCNYFHHYSSNCIIKPRCLKCDYEHTLKDCPTRGKVKLQRSYSYFFLERMSKFFSSLNHQQRFC</sequence>
<protein>
    <submittedName>
        <fullName evidence="1">Uncharacterized protein</fullName>
    </submittedName>
</protein>